<dbReference type="EMBL" id="CAMGZC010000109">
    <property type="protein sequence ID" value="CAI0643494.1"/>
    <property type="molecule type" value="Genomic_DNA"/>
</dbReference>
<keyword evidence="1" id="KW-0175">Coiled coil</keyword>
<feature type="domain" description="Azaphilone pigments biosynthesis cluster protein L N-terminal" evidence="2">
    <location>
        <begin position="2"/>
        <end position="153"/>
    </location>
</feature>
<dbReference type="Pfam" id="PF17111">
    <property type="entry name" value="PigL_N"/>
    <property type="match status" value="1"/>
</dbReference>
<gene>
    <name evidence="3" type="ORF">CGXH109_LOCUS26087</name>
</gene>
<accession>A0A9W4RL43</accession>
<dbReference type="InterPro" id="IPR031348">
    <property type="entry name" value="PigL_N"/>
</dbReference>
<protein>
    <recommendedName>
        <fullName evidence="2">Azaphilone pigments biosynthesis cluster protein L N-terminal domain-containing protein</fullName>
    </recommendedName>
</protein>
<proteinExistence type="predicted"/>
<dbReference type="AlphaFoldDB" id="A0A9W4RL43"/>
<keyword evidence="4" id="KW-1185">Reference proteome</keyword>
<reference evidence="3" key="1">
    <citation type="submission" date="2022-08" db="EMBL/GenBank/DDBJ databases">
        <authorList>
            <person name="Giroux E."/>
            <person name="Giroux E."/>
        </authorList>
    </citation>
    <scope>NUCLEOTIDE SEQUENCE</scope>
    <source>
        <strain evidence="3">H1091258</strain>
    </source>
</reference>
<name>A0A9W4RL43_9PEZI</name>
<evidence type="ECO:0000313" key="3">
    <source>
        <dbReference type="EMBL" id="CAI0643494.1"/>
    </source>
</evidence>
<comment type="caution">
    <text evidence="3">The sequence shown here is derived from an EMBL/GenBank/DDBJ whole genome shotgun (WGS) entry which is preliminary data.</text>
</comment>
<dbReference type="Proteomes" id="UP001152533">
    <property type="component" value="Unassembled WGS sequence"/>
</dbReference>
<evidence type="ECO:0000259" key="2">
    <source>
        <dbReference type="Pfam" id="PF17111"/>
    </source>
</evidence>
<evidence type="ECO:0000256" key="1">
    <source>
        <dbReference type="SAM" id="Coils"/>
    </source>
</evidence>
<organism evidence="3 4">
    <name type="scientific">Colletotrichum noveboracense</name>
    <dbReference type="NCBI Taxonomy" id="2664923"/>
    <lineage>
        <taxon>Eukaryota</taxon>
        <taxon>Fungi</taxon>
        <taxon>Dikarya</taxon>
        <taxon>Ascomycota</taxon>
        <taxon>Pezizomycotina</taxon>
        <taxon>Sordariomycetes</taxon>
        <taxon>Hypocreomycetidae</taxon>
        <taxon>Glomerellales</taxon>
        <taxon>Glomerellaceae</taxon>
        <taxon>Colletotrichum</taxon>
        <taxon>Colletotrichum gloeosporioides species complex</taxon>
    </lineage>
</organism>
<evidence type="ECO:0000313" key="4">
    <source>
        <dbReference type="Proteomes" id="UP001152533"/>
    </source>
</evidence>
<feature type="coiled-coil region" evidence="1">
    <location>
        <begin position="173"/>
        <end position="207"/>
    </location>
</feature>
<sequence length="278" mass="30715">MAEALAVASAAVGLVTAASHGIRCLSKEINCMQAAPEYLANVRRELQGIENIIQSVQVSLRFEVDQDNWVSQKERIMSALQDCSKLCEGFYNEFPDLFKVDKLGIRDRARFAWAKDRVKALEADLNRCKATITLALSGANYFAACEHYKQLQAMAAHQRDHHGPSASEQAARIAQLEAELESAVTWIKNYEDEIACLQAQIRQRRINLQIGDVVTQSSQSLIGIHNPDGTEGELKVKIGNVNTEGSRNAIGYSKDVNLSGVFSSLLDDDKQYGGDRVN</sequence>